<dbReference type="InterPro" id="IPR005561">
    <property type="entry name" value="ANTAR"/>
</dbReference>
<reference evidence="2 3" key="1">
    <citation type="submission" date="2021-04" db="EMBL/GenBank/DDBJ databases">
        <authorList>
            <person name="Tang X."/>
            <person name="Zhou X."/>
            <person name="Chen X."/>
            <person name="Cernava T."/>
            <person name="Zhang C."/>
        </authorList>
    </citation>
    <scope>NUCLEOTIDE SEQUENCE [LARGE SCALE GENOMIC DNA]</scope>
    <source>
        <strain evidence="2 3">BH-SS-21</strain>
    </source>
</reference>
<evidence type="ECO:0000259" key="1">
    <source>
        <dbReference type="PROSITE" id="PS50921"/>
    </source>
</evidence>
<keyword evidence="3" id="KW-1185">Reference proteome</keyword>
<evidence type="ECO:0000313" key="3">
    <source>
        <dbReference type="Proteomes" id="UP000677413"/>
    </source>
</evidence>
<gene>
    <name evidence="2" type="ORF">J8N05_20480</name>
</gene>
<dbReference type="Proteomes" id="UP000677413">
    <property type="component" value="Unassembled WGS sequence"/>
</dbReference>
<comment type="caution">
    <text evidence="2">The sequence shown here is derived from an EMBL/GenBank/DDBJ whole genome shotgun (WGS) entry which is preliminary data.</text>
</comment>
<proteinExistence type="predicted"/>
<dbReference type="InterPro" id="IPR024189">
    <property type="entry name" value="ANTAR_transcrpt_antiterm_reg"/>
</dbReference>
<protein>
    <submittedName>
        <fullName evidence="2">ANTAR domain-containing protein</fullName>
    </submittedName>
</protein>
<sequence>MAHVPVLVCTGPPAQRENGQLREAVVSHAVVDQAIGVVVAVGGLCPDQGFEVLREVSQRTEVKLRQASAMIVDWAHSEQQPEEIRRALEGALAAARCV</sequence>
<dbReference type="Pfam" id="PF03861">
    <property type="entry name" value="ANTAR"/>
    <property type="match status" value="1"/>
</dbReference>
<dbReference type="InterPro" id="IPR036388">
    <property type="entry name" value="WH-like_DNA-bd_sf"/>
</dbReference>
<accession>A0A940Y0E7</accession>
<organism evidence="2 3">
    <name type="scientific">Streptomyces liliiviolaceus</name>
    <dbReference type="NCBI Taxonomy" id="2823109"/>
    <lineage>
        <taxon>Bacteria</taxon>
        <taxon>Bacillati</taxon>
        <taxon>Actinomycetota</taxon>
        <taxon>Actinomycetes</taxon>
        <taxon>Kitasatosporales</taxon>
        <taxon>Streptomycetaceae</taxon>
        <taxon>Streptomyces</taxon>
    </lineage>
</organism>
<dbReference type="EMBL" id="JAGPYQ010000001">
    <property type="protein sequence ID" value="MBQ0850551.1"/>
    <property type="molecule type" value="Genomic_DNA"/>
</dbReference>
<dbReference type="PROSITE" id="PS50921">
    <property type="entry name" value="ANTAR"/>
    <property type="match status" value="1"/>
</dbReference>
<name>A0A940Y0E7_9ACTN</name>
<dbReference type="SMART" id="SM01012">
    <property type="entry name" value="ANTAR"/>
    <property type="match status" value="1"/>
</dbReference>
<dbReference type="PIRSF" id="PIRSF010636">
    <property type="entry name" value="ANTAR_solo"/>
    <property type="match status" value="1"/>
</dbReference>
<evidence type="ECO:0000313" key="2">
    <source>
        <dbReference type="EMBL" id="MBQ0850551.1"/>
    </source>
</evidence>
<dbReference type="AlphaFoldDB" id="A0A940Y0E7"/>
<dbReference type="GO" id="GO:0003723">
    <property type="term" value="F:RNA binding"/>
    <property type="evidence" value="ECO:0007669"/>
    <property type="project" value="InterPro"/>
</dbReference>
<feature type="domain" description="ANTAR" evidence="1">
    <location>
        <begin position="11"/>
        <end position="72"/>
    </location>
</feature>
<dbReference type="Gene3D" id="1.10.10.10">
    <property type="entry name" value="Winged helix-like DNA-binding domain superfamily/Winged helix DNA-binding domain"/>
    <property type="match status" value="1"/>
</dbReference>